<name>S3LAF5_9SPIR</name>
<organism evidence="1 2">
    <name type="scientific">Treponema vincentii F0403</name>
    <dbReference type="NCBI Taxonomy" id="1125702"/>
    <lineage>
        <taxon>Bacteria</taxon>
        <taxon>Pseudomonadati</taxon>
        <taxon>Spirochaetota</taxon>
        <taxon>Spirochaetia</taxon>
        <taxon>Spirochaetales</taxon>
        <taxon>Treponemataceae</taxon>
        <taxon>Treponema</taxon>
    </lineage>
</organism>
<dbReference type="EMBL" id="ATFC01000009">
    <property type="protein sequence ID" value="EPF46476.1"/>
    <property type="molecule type" value="Genomic_DNA"/>
</dbReference>
<proteinExistence type="predicted"/>
<dbReference type="AlphaFoldDB" id="S3LAF5"/>
<dbReference type="HOGENOM" id="CLU_2014256_0_0_12"/>
<dbReference type="GeneID" id="301462117"/>
<evidence type="ECO:0000313" key="1">
    <source>
        <dbReference type="EMBL" id="EPF46476.1"/>
    </source>
</evidence>
<dbReference type="Proteomes" id="UP000014605">
    <property type="component" value="Unassembled WGS sequence"/>
</dbReference>
<evidence type="ECO:0000313" key="2">
    <source>
        <dbReference type="Proteomes" id="UP000014605"/>
    </source>
</evidence>
<protein>
    <submittedName>
        <fullName evidence="1">Uncharacterized protein</fullName>
    </submittedName>
</protein>
<keyword evidence="2" id="KW-1185">Reference proteome</keyword>
<gene>
    <name evidence="1" type="ORF">HMPREF1222_01998</name>
</gene>
<sequence length="123" mass="14311">MNNDFFWIDTIKDMIQQKFPTVNVSVITDDEAIMFSIDDNKTYYSSEFQELITNISLELLWPRNIYNVLFIVEEGKKYGQIQFQSTLDYVAANVFLPFWESTDSTLAETAYQAFDSDVCLEVA</sequence>
<comment type="caution">
    <text evidence="1">The sequence shown here is derived from an EMBL/GenBank/DDBJ whole genome shotgun (WGS) entry which is preliminary data.</text>
</comment>
<dbReference type="PATRIC" id="fig|1125702.3.peg.2055"/>
<accession>S3LAF5</accession>
<reference evidence="1 2" key="1">
    <citation type="submission" date="2013-04" db="EMBL/GenBank/DDBJ databases">
        <title>The Genome Sequence of Treponema vincentii F0403.</title>
        <authorList>
            <consortium name="The Broad Institute Genomics Platform"/>
            <person name="Earl A."/>
            <person name="Ward D."/>
            <person name="Feldgarden M."/>
            <person name="Gevers D."/>
            <person name="Leonetti C."/>
            <person name="Izard J."/>
            <person name="Walker B."/>
            <person name="Young S."/>
            <person name="Zeng Q."/>
            <person name="Gargeya S."/>
            <person name="Fitzgerald M."/>
            <person name="Haas B."/>
            <person name="Abouelleil A."/>
            <person name="Allen A.W."/>
            <person name="Alvarado L."/>
            <person name="Arachchi H.M."/>
            <person name="Berlin A.M."/>
            <person name="Chapman S.B."/>
            <person name="Gainer-Dewar J."/>
            <person name="Goldberg J."/>
            <person name="Griggs A."/>
            <person name="Gujja S."/>
            <person name="Hansen M."/>
            <person name="Howarth C."/>
            <person name="Imamovic A."/>
            <person name="Ireland A."/>
            <person name="Larimer J."/>
            <person name="McCowan C."/>
            <person name="Murphy C."/>
            <person name="Pearson M."/>
            <person name="Poon T.W."/>
            <person name="Priest M."/>
            <person name="Roberts A."/>
            <person name="Saif S."/>
            <person name="Shea T."/>
            <person name="Sisk P."/>
            <person name="Sykes S."/>
            <person name="Wortman J."/>
            <person name="Nusbaum C."/>
            <person name="Birren B."/>
        </authorList>
    </citation>
    <scope>NUCLEOTIDE SEQUENCE [LARGE SCALE GENOMIC DNA]</scope>
    <source>
        <strain evidence="1 2">F0403</strain>
    </source>
</reference>
<dbReference type="RefSeq" id="WP_016519283.1">
    <property type="nucleotide sequence ID" value="NZ_KE332512.1"/>
</dbReference>